<dbReference type="GO" id="GO:0020037">
    <property type="term" value="F:heme binding"/>
    <property type="evidence" value="ECO:0007669"/>
    <property type="project" value="InterPro"/>
</dbReference>
<dbReference type="Proteomes" id="UP000228987">
    <property type="component" value="Unassembled WGS sequence"/>
</dbReference>
<sequence length="704" mass="76097">MNKNQLLGFSRILTILSLGFGFCISTSYAQNNDPDNEVIPAFTEQQVAFGLQAYQVNCANGCHQPDLSGGGAIPALRDIGFLGVWGNISTSELFETMKTSMPPTNVGGLSDETYLAILSFILSANGAVAGENPLLADSGIIINSVTSARSQPGTGPVEQFGPTGVTVAGQVPDYIPVSDDMLRNPSPEDWLILRGNHQAWSYSPLNQVNTETVGDLRLAWVWSMSDIASNQGSPLVHDGILYLMNPGNKIQALRGDTGDLIWEQSLGGRAGTMRGMAIYEENLIVNTPDGGIVAVNAANGEEAWRIQIAEGFINTSGPIVGNGKIFTGLSGCITFNEDKCFVSAYDANDGSLLWSFSTVAKAGEPGGDTWGGVDDLFRAGTDTWITPSFDAELNLVFIGVSQAKPWMAASRDMSVYDDALYSNSTLALDADTGELVWYYQHVPGETFDLDEVFERILVDLDGEKLVFSAGKHGILWKLNRETGDYIDHQETLFQNVFESFNPETGRPQYRNDIVEQKIGEWVQACPSTAGGKNWHPMSYHPGSESIVLPLSQSCVEIRGRESQFIVGGGGLGADRRWSEMPGSNGNVGKVAAYNVRTMEELWSYEQPASFLTGVLTTAGNLAFVGDLDRTFRALDIETGETLWESRLGTSVQGFPISFAVDGKQYIAVPTGLGGGSPRTVPSILTQRIRYPNTGNALYVFELPD</sequence>
<keyword evidence="3 5" id="KW-0732">Signal</keyword>
<dbReference type="AlphaFoldDB" id="A0A2A5CG82"/>
<feature type="domain" description="Pyrrolo-quinoline quinone repeat" evidence="6">
    <location>
        <begin position="611"/>
        <end position="666"/>
    </location>
</feature>
<protein>
    <submittedName>
        <fullName evidence="7">Alcohol dehydrogenase</fullName>
    </submittedName>
</protein>
<dbReference type="Gene3D" id="2.140.10.10">
    <property type="entry name" value="Quinoprotein alcohol dehydrogenase-like superfamily"/>
    <property type="match status" value="1"/>
</dbReference>
<dbReference type="InterPro" id="IPR002372">
    <property type="entry name" value="PQQ_rpt_dom"/>
</dbReference>
<organism evidence="7 8">
    <name type="scientific">SAR86 cluster bacterium</name>
    <dbReference type="NCBI Taxonomy" id="2030880"/>
    <lineage>
        <taxon>Bacteria</taxon>
        <taxon>Pseudomonadati</taxon>
        <taxon>Pseudomonadota</taxon>
        <taxon>Gammaproteobacteria</taxon>
        <taxon>SAR86 cluster</taxon>
    </lineage>
</organism>
<keyword evidence="4" id="KW-0560">Oxidoreductase</keyword>
<dbReference type="InterPro" id="IPR018391">
    <property type="entry name" value="PQQ_b-propeller_rpt"/>
</dbReference>
<evidence type="ECO:0000256" key="4">
    <source>
        <dbReference type="ARBA" id="ARBA00023002"/>
    </source>
</evidence>
<evidence type="ECO:0000256" key="3">
    <source>
        <dbReference type="ARBA" id="ARBA00022729"/>
    </source>
</evidence>
<evidence type="ECO:0000256" key="1">
    <source>
        <dbReference type="ARBA" id="ARBA00001931"/>
    </source>
</evidence>
<reference evidence="8" key="1">
    <citation type="submission" date="2017-08" db="EMBL/GenBank/DDBJ databases">
        <title>A dynamic microbial community with high functional redundancy inhabits the cold, oxic subseafloor aquifer.</title>
        <authorList>
            <person name="Tully B.J."/>
            <person name="Wheat C.G."/>
            <person name="Glazer B.T."/>
            <person name="Huber J.A."/>
        </authorList>
    </citation>
    <scope>NUCLEOTIDE SEQUENCE [LARGE SCALE GENOMIC DNA]</scope>
</reference>
<comment type="caution">
    <text evidence="7">The sequence shown here is derived from an EMBL/GenBank/DDBJ whole genome shotgun (WGS) entry which is preliminary data.</text>
</comment>
<dbReference type="EMBL" id="NVWI01000002">
    <property type="protein sequence ID" value="PCJ42877.1"/>
    <property type="molecule type" value="Genomic_DNA"/>
</dbReference>
<dbReference type="Pfam" id="PF01011">
    <property type="entry name" value="PQQ"/>
    <property type="match status" value="2"/>
</dbReference>
<dbReference type="InterPro" id="IPR011047">
    <property type="entry name" value="Quinoprotein_ADH-like_sf"/>
</dbReference>
<evidence type="ECO:0000313" key="7">
    <source>
        <dbReference type="EMBL" id="PCJ42877.1"/>
    </source>
</evidence>
<accession>A0A2A5CG82</accession>
<dbReference type="GO" id="GO:0009055">
    <property type="term" value="F:electron transfer activity"/>
    <property type="evidence" value="ECO:0007669"/>
    <property type="project" value="InterPro"/>
</dbReference>
<comment type="similarity">
    <text evidence="2">Belongs to the bacterial PQQ dehydrogenase family.</text>
</comment>
<dbReference type="InterPro" id="IPR036909">
    <property type="entry name" value="Cyt_c-like_dom_sf"/>
</dbReference>
<dbReference type="SUPFAM" id="SSF50998">
    <property type="entry name" value="Quinoprotein alcohol dehydrogenase-like"/>
    <property type="match status" value="1"/>
</dbReference>
<feature type="signal peptide" evidence="5">
    <location>
        <begin position="1"/>
        <end position="29"/>
    </location>
</feature>
<evidence type="ECO:0000259" key="6">
    <source>
        <dbReference type="Pfam" id="PF01011"/>
    </source>
</evidence>
<evidence type="ECO:0000256" key="5">
    <source>
        <dbReference type="SAM" id="SignalP"/>
    </source>
</evidence>
<name>A0A2A5CG82_9GAMM</name>
<feature type="chain" id="PRO_5013150663" evidence="5">
    <location>
        <begin position="30"/>
        <end position="704"/>
    </location>
</feature>
<dbReference type="Gene3D" id="1.10.760.10">
    <property type="entry name" value="Cytochrome c-like domain"/>
    <property type="match status" value="1"/>
</dbReference>
<comment type="cofactor">
    <cofactor evidence="1">
        <name>pyrroloquinoline quinone</name>
        <dbReference type="ChEBI" id="CHEBI:58442"/>
    </cofactor>
</comment>
<evidence type="ECO:0000313" key="8">
    <source>
        <dbReference type="Proteomes" id="UP000228987"/>
    </source>
</evidence>
<proteinExistence type="inferred from homology"/>
<feature type="domain" description="Pyrrolo-quinoline quinone repeat" evidence="6">
    <location>
        <begin position="190"/>
        <end position="485"/>
    </location>
</feature>
<dbReference type="GO" id="GO:0016491">
    <property type="term" value="F:oxidoreductase activity"/>
    <property type="evidence" value="ECO:0007669"/>
    <property type="project" value="UniProtKB-KW"/>
</dbReference>
<dbReference type="SUPFAM" id="SSF46626">
    <property type="entry name" value="Cytochrome c"/>
    <property type="match status" value="1"/>
</dbReference>
<gene>
    <name evidence="7" type="ORF">COA71_05120</name>
</gene>
<dbReference type="PANTHER" id="PTHR32303">
    <property type="entry name" value="QUINOPROTEIN ALCOHOL DEHYDROGENASE (CYTOCHROME C)"/>
    <property type="match status" value="1"/>
</dbReference>
<evidence type="ECO:0000256" key="2">
    <source>
        <dbReference type="ARBA" id="ARBA00008156"/>
    </source>
</evidence>
<dbReference type="SMART" id="SM00564">
    <property type="entry name" value="PQQ"/>
    <property type="match status" value="6"/>
</dbReference>